<organism evidence="2 3">
    <name type="scientific">Microbacterium kribbense</name>
    <dbReference type="NCBI Taxonomy" id="433645"/>
    <lineage>
        <taxon>Bacteria</taxon>
        <taxon>Bacillati</taxon>
        <taxon>Actinomycetota</taxon>
        <taxon>Actinomycetes</taxon>
        <taxon>Micrococcales</taxon>
        <taxon>Microbacteriaceae</taxon>
        <taxon>Microbacterium</taxon>
    </lineage>
</organism>
<dbReference type="Proteomes" id="UP001500540">
    <property type="component" value="Unassembled WGS sequence"/>
</dbReference>
<evidence type="ECO:0000313" key="3">
    <source>
        <dbReference type="Proteomes" id="UP001500540"/>
    </source>
</evidence>
<keyword evidence="3" id="KW-1185">Reference proteome</keyword>
<proteinExistence type="predicted"/>
<feature type="transmembrane region" description="Helical" evidence="1">
    <location>
        <begin position="13"/>
        <end position="39"/>
    </location>
</feature>
<reference evidence="3" key="1">
    <citation type="journal article" date="2019" name="Int. J. Syst. Evol. Microbiol.">
        <title>The Global Catalogue of Microorganisms (GCM) 10K type strain sequencing project: providing services to taxonomists for standard genome sequencing and annotation.</title>
        <authorList>
            <consortium name="The Broad Institute Genomics Platform"/>
            <consortium name="The Broad Institute Genome Sequencing Center for Infectious Disease"/>
            <person name="Wu L."/>
            <person name="Ma J."/>
        </authorList>
    </citation>
    <scope>NUCLEOTIDE SEQUENCE [LARGE SCALE GENOMIC DNA]</scope>
    <source>
        <strain evidence="3">JCM 16950</strain>
    </source>
</reference>
<protein>
    <recommendedName>
        <fullName evidence="4">Major facilitator superfamily (MFS) profile domain-containing protein</fullName>
    </recommendedName>
</protein>
<evidence type="ECO:0000256" key="1">
    <source>
        <dbReference type="SAM" id="Phobius"/>
    </source>
</evidence>
<keyword evidence="1" id="KW-0472">Membrane</keyword>
<gene>
    <name evidence="2" type="ORF">GCM10022240_24460</name>
</gene>
<comment type="caution">
    <text evidence="2">The sequence shown here is derived from an EMBL/GenBank/DDBJ whole genome shotgun (WGS) entry which is preliminary data.</text>
</comment>
<accession>A0ABP7GRH1</accession>
<evidence type="ECO:0000313" key="2">
    <source>
        <dbReference type="EMBL" id="GAA3771433.1"/>
    </source>
</evidence>
<keyword evidence="1" id="KW-0812">Transmembrane</keyword>
<sequence>MGPIWRGVQTMPLVARFVVGGIIVFGVAGAILGLILGLIAYPPTAWAAVVELAVPGVLVGALLGLIGGAAVQTVRRARTPR</sequence>
<keyword evidence="1" id="KW-1133">Transmembrane helix</keyword>
<dbReference type="RefSeq" id="WP_344783995.1">
    <property type="nucleotide sequence ID" value="NZ_BAABAF010000008.1"/>
</dbReference>
<name>A0ABP7GRH1_9MICO</name>
<feature type="transmembrane region" description="Helical" evidence="1">
    <location>
        <begin position="45"/>
        <end position="71"/>
    </location>
</feature>
<evidence type="ECO:0008006" key="4">
    <source>
        <dbReference type="Google" id="ProtNLM"/>
    </source>
</evidence>
<dbReference type="EMBL" id="BAABAF010000008">
    <property type="protein sequence ID" value="GAA3771433.1"/>
    <property type="molecule type" value="Genomic_DNA"/>
</dbReference>